<reference evidence="1" key="1">
    <citation type="submission" date="2020-02" db="EMBL/GenBank/DDBJ databases">
        <authorList>
            <person name="Meier V. D."/>
        </authorList>
    </citation>
    <scope>NUCLEOTIDE SEQUENCE</scope>
    <source>
        <strain evidence="1">AVDCRST_MAG08</strain>
    </source>
</reference>
<proteinExistence type="predicted"/>
<organism evidence="1">
    <name type="scientific">uncultured Acetobacteraceae bacterium</name>
    <dbReference type="NCBI Taxonomy" id="169975"/>
    <lineage>
        <taxon>Bacteria</taxon>
        <taxon>Pseudomonadati</taxon>
        <taxon>Pseudomonadota</taxon>
        <taxon>Alphaproteobacteria</taxon>
        <taxon>Acetobacterales</taxon>
        <taxon>Acetobacteraceae</taxon>
        <taxon>environmental samples</taxon>
    </lineage>
</organism>
<protein>
    <submittedName>
        <fullName evidence="1">Mll4235 protein</fullName>
    </submittedName>
</protein>
<dbReference type="AlphaFoldDB" id="A0A6J4HCR9"/>
<dbReference type="EMBL" id="CADCTG010000067">
    <property type="protein sequence ID" value="CAA9220825.1"/>
    <property type="molecule type" value="Genomic_DNA"/>
</dbReference>
<gene>
    <name evidence="1" type="ORF">AVDCRST_MAG08-614</name>
</gene>
<feature type="non-terminal residue" evidence="1">
    <location>
        <position position="1"/>
    </location>
</feature>
<sequence length="165" mass="17337">CRQLSPPAGCSASAARRCAARSATAACARTSGKATGPRPSATCRCGACSTAPTAWPPRLAASRWSRSRPTTAGATTRRIAITTEPCACRTRPGTSGCGARTPCTTSSASSAGTTRRWSAGAAARSFCIWPGRTTRPRKAAWRSRKRTCAPCSRRASSAFWWRRGP</sequence>
<name>A0A6J4HCR9_9PROT</name>
<feature type="non-terminal residue" evidence="1">
    <location>
        <position position="165"/>
    </location>
</feature>
<accession>A0A6J4HCR9</accession>
<evidence type="ECO:0000313" key="1">
    <source>
        <dbReference type="EMBL" id="CAA9220825.1"/>
    </source>
</evidence>